<dbReference type="InterPro" id="IPR022309">
    <property type="entry name" value="Ribosomal_Se8/biogenesis_NSA2"/>
</dbReference>
<dbReference type="AlphaFoldDB" id="A0A7C2FPJ0"/>
<sequence length="128" mass="14106">MSFYQGNDLRKPTGGVKGVHRGKRKRELGSPPTLTVLAGEEDRRIVRVRGGGVKVRVKKALYVNVYNPKEKSCRKVKILSVVETPSNPQNARFQIISKGTIVKTELGLVKITSRPGQDGVLNGVLVER</sequence>
<accession>A0A7C2FPJ0</accession>
<evidence type="ECO:0000256" key="2">
    <source>
        <dbReference type="ARBA" id="ARBA00011458"/>
    </source>
</evidence>
<dbReference type="PANTHER" id="PTHR10394">
    <property type="entry name" value="40S RIBOSOMAL PROTEIN S8"/>
    <property type="match status" value="1"/>
</dbReference>
<evidence type="ECO:0000256" key="3">
    <source>
        <dbReference type="ARBA" id="ARBA00022980"/>
    </source>
</evidence>
<comment type="similarity">
    <text evidence="1 6">Belongs to the eukaryotic ribosomal protein eS8 family.</text>
</comment>
<evidence type="ECO:0000256" key="6">
    <source>
        <dbReference type="HAMAP-Rule" id="MF_00029"/>
    </source>
</evidence>
<protein>
    <recommendedName>
        <fullName evidence="5 6">Small ribosomal subunit protein eS8</fullName>
    </recommendedName>
</protein>
<comment type="caution">
    <text evidence="8">The sequence shown here is derived from an EMBL/GenBank/DDBJ whole genome shotgun (WGS) entry which is preliminary data.</text>
</comment>
<evidence type="ECO:0000256" key="5">
    <source>
        <dbReference type="ARBA" id="ARBA00035277"/>
    </source>
</evidence>
<dbReference type="HAMAP" id="MF_00029">
    <property type="entry name" value="Ribosomal_eS8"/>
    <property type="match status" value="1"/>
</dbReference>
<dbReference type="InterPro" id="IPR020919">
    <property type="entry name" value="Ribosomal_protein_eS8_arc"/>
</dbReference>
<evidence type="ECO:0000256" key="1">
    <source>
        <dbReference type="ARBA" id="ARBA00005257"/>
    </source>
</evidence>
<reference evidence="8" key="1">
    <citation type="journal article" date="2020" name="mSystems">
        <title>Genome- and Community-Level Interaction Insights into Carbon Utilization and Element Cycling Functions of Hydrothermarchaeota in Hydrothermal Sediment.</title>
        <authorList>
            <person name="Zhou Z."/>
            <person name="Liu Y."/>
            <person name="Xu W."/>
            <person name="Pan J."/>
            <person name="Luo Z.H."/>
            <person name="Li M."/>
        </authorList>
    </citation>
    <scope>NUCLEOTIDE SEQUENCE [LARGE SCALE GENOMIC DNA]</scope>
    <source>
        <strain evidence="8">SpSt-23</strain>
    </source>
</reference>
<feature type="region of interest" description="Disordered" evidence="7">
    <location>
        <begin position="1"/>
        <end position="32"/>
    </location>
</feature>
<dbReference type="CDD" id="cd11382">
    <property type="entry name" value="Ribosomal_S8e"/>
    <property type="match status" value="1"/>
</dbReference>
<name>A0A7C2FPJ0_9CREN</name>
<dbReference type="PROSITE" id="PS01193">
    <property type="entry name" value="RIBOSOMAL_S8E"/>
    <property type="match status" value="1"/>
</dbReference>
<dbReference type="InterPro" id="IPR001047">
    <property type="entry name" value="Ribosomal_eS8"/>
</dbReference>
<evidence type="ECO:0000256" key="4">
    <source>
        <dbReference type="ARBA" id="ARBA00023274"/>
    </source>
</evidence>
<dbReference type="Pfam" id="PF01201">
    <property type="entry name" value="Ribosomal_S8e"/>
    <property type="match status" value="1"/>
</dbReference>
<proteinExistence type="inferred from homology"/>
<dbReference type="InterPro" id="IPR018283">
    <property type="entry name" value="Ribosomal_eS8_CS"/>
</dbReference>
<comment type="subunit">
    <text evidence="2 6">Part of the 30S ribosomal subunit.</text>
</comment>
<dbReference type="NCBIfam" id="TIGR00307">
    <property type="entry name" value="eS8"/>
    <property type="match status" value="1"/>
</dbReference>
<organism evidence="8">
    <name type="scientific">Thermosphaera aggregans</name>
    <dbReference type="NCBI Taxonomy" id="54254"/>
    <lineage>
        <taxon>Archaea</taxon>
        <taxon>Thermoproteota</taxon>
        <taxon>Thermoprotei</taxon>
        <taxon>Desulfurococcales</taxon>
        <taxon>Desulfurococcaceae</taxon>
        <taxon>Thermosphaera</taxon>
    </lineage>
</organism>
<dbReference type="GO" id="GO:1990904">
    <property type="term" value="C:ribonucleoprotein complex"/>
    <property type="evidence" value="ECO:0007669"/>
    <property type="project" value="UniProtKB-KW"/>
</dbReference>
<dbReference type="EMBL" id="DSJT01000023">
    <property type="protein sequence ID" value="HEF87619.1"/>
    <property type="molecule type" value="Genomic_DNA"/>
</dbReference>
<evidence type="ECO:0000313" key="8">
    <source>
        <dbReference type="EMBL" id="HEF87619.1"/>
    </source>
</evidence>
<dbReference type="GO" id="GO:0005840">
    <property type="term" value="C:ribosome"/>
    <property type="evidence" value="ECO:0007669"/>
    <property type="project" value="UniProtKB-KW"/>
</dbReference>
<keyword evidence="4 6" id="KW-0687">Ribonucleoprotein</keyword>
<dbReference type="GO" id="GO:0003735">
    <property type="term" value="F:structural constituent of ribosome"/>
    <property type="evidence" value="ECO:0007669"/>
    <property type="project" value="InterPro"/>
</dbReference>
<keyword evidence="3 6" id="KW-0689">Ribosomal protein</keyword>
<evidence type="ECO:0000256" key="7">
    <source>
        <dbReference type="SAM" id="MobiDB-lite"/>
    </source>
</evidence>
<dbReference type="GO" id="GO:0006412">
    <property type="term" value="P:translation"/>
    <property type="evidence" value="ECO:0007669"/>
    <property type="project" value="UniProtKB-UniRule"/>
</dbReference>
<dbReference type="Gene3D" id="2.40.10.310">
    <property type="match status" value="1"/>
</dbReference>
<gene>
    <name evidence="6" type="primary">rps8e</name>
    <name evidence="8" type="ORF">ENP55_04910</name>
</gene>